<dbReference type="Proteomes" id="UP000314294">
    <property type="component" value="Unassembled WGS sequence"/>
</dbReference>
<accession>A0A4Z2F1B2</accession>
<evidence type="ECO:0000256" key="5">
    <source>
        <dbReference type="ARBA" id="ARBA00022989"/>
    </source>
</evidence>
<comment type="caution">
    <text evidence="16">The sequence shown here is derived from an EMBL/GenBank/DDBJ whole genome shotgun (WGS) entry which is preliminary data.</text>
</comment>
<keyword evidence="7 13" id="KW-0472">Membrane</keyword>
<feature type="domain" description="G-protein coupled receptors family 2 profile 2" evidence="15">
    <location>
        <begin position="433"/>
        <end position="549"/>
    </location>
</feature>
<keyword evidence="4 13" id="KW-0812">Transmembrane</keyword>
<evidence type="ECO:0000256" key="8">
    <source>
        <dbReference type="ARBA" id="ARBA00023157"/>
    </source>
</evidence>
<feature type="transmembrane region" description="Helical" evidence="13">
    <location>
        <begin position="470"/>
        <end position="491"/>
    </location>
</feature>
<dbReference type="GO" id="GO:0022011">
    <property type="term" value="P:myelination in peripheral nervous system"/>
    <property type="evidence" value="ECO:0007669"/>
    <property type="project" value="TreeGrafter"/>
</dbReference>
<evidence type="ECO:0000259" key="14">
    <source>
        <dbReference type="PROSITE" id="PS50221"/>
    </source>
</evidence>
<evidence type="ECO:0000256" key="1">
    <source>
        <dbReference type="ARBA" id="ARBA00004651"/>
    </source>
</evidence>
<evidence type="ECO:0000256" key="11">
    <source>
        <dbReference type="ARBA" id="ARBA00023224"/>
    </source>
</evidence>
<comment type="similarity">
    <text evidence="2">Belongs to the G-protein coupled receptor 2 family. Adhesion G-protein coupled receptor (ADGR) subfamily.</text>
</comment>
<evidence type="ECO:0000313" key="16">
    <source>
        <dbReference type="EMBL" id="TNN34660.1"/>
    </source>
</evidence>
<dbReference type="GO" id="GO:0060347">
    <property type="term" value="P:heart trabecula formation"/>
    <property type="evidence" value="ECO:0007669"/>
    <property type="project" value="TreeGrafter"/>
</dbReference>
<dbReference type="Gene3D" id="2.60.220.50">
    <property type="match status" value="1"/>
</dbReference>
<dbReference type="Gene3D" id="1.20.1070.10">
    <property type="entry name" value="Rhodopsin 7-helix transmembrane proteins"/>
    <property type="match status" value="1"/>
</dbReference>
<reference evidence="16 17" key="1">
    <citation type="submission" date="2019-03" db="EMBL/GenBank/DDBJ databases">
        <title>First draft genome of Liparis tanakae, snailfish: a comprehensive survey of snailfish specific genes.</title>
        <authorList>
            <person name="Kim W."/>
            <person name="Song I."/>
            <person name="Jeong J.-H."/>
            <person name="Kim D."/>
            <person name="Kim S."/>
            <person name="Ryu S."/>
            <person name="Song J.Y."/>
            <person name="Lee S.K."/>
        </authorList>
    </citation>
    <scope>NUCLEOTIDE SEQUENCE [LARGE SCALE GENOMIC DNA]</scope>
    <source>
        <tissue evidence="16">Muscle</tissue>
    </source>
</reference>
<feature type="domain" description="GAIN-B" evidence="14">
    <location>
        <begin position="237"/>
        <end position="422"/>
    </location>
</feature>
<dbReference type="Pfam" id="PF26574">
    <property type="entry name" value="GAIN_ADGRG2"/>
    <property type="match status" value="1"/>
</dbReference>
<dbReference type="InterPro" id="IPR046338">
    <property type="entry name" value="GAIN_dom_sf"/>
</dbReference>
<keyword evidence="6" id="KW-0297">G-protein coupled receptor</keyword>
<dbReference type="AlphaFoldDB" id="A0A4Z2F1B2"/>
<keyword evidence="3" id="KW-1003">Cell membrane</keyword>
<evidence type="ECO:0000256" key="10">
    <source>
        <dbReference type="ARBA" id="ARBA00023180"/>
    </source>
</evidence>
<evidence type="ECO:0000313" key="17">
    <source>
        <dbReference type="Proteomes" id="UP000314294"/>
    </source>
</evidence>
<keyword evidence="17" id="KW-1185">Reference proteome</keyword>
<dbReference type="GO" id="GO:0007166">
    <property type="term" value="P:cell surface receptor signaling pathway"/>
    <property type="evidence" value="ECO:0007669"/>
    <property type="project" value="InterPro"/>
</dbReference>
<keyword evidence="11" id="KW-0807">Transducer</keyword>
<keyword evidence="5 13" id="KW-1133">Transmembrane helix</keyword>
<evidence type="ECO:0000256" key="7">
    <source>
        <dbReference type="ARBA" id="ARBA00023136"/>
    </source>
</evidence>
<comment type="subcellular location">
    <subcellularLocation>
        <location evidence="1">Cell membrane</location>
        <topology evidence="1">Multi-pass membrane protein</topology>
    </subcellularLocation>
</comment>
<feature type="compositionally biased region" description="Basic and acidic residues" evidence="12">
    <location>
        <begin position="22"/>
        <end position="99"/>
    </location>
</feature>
<evidence type="ECO:0000256" key="2">
    <source>
        <dbReference type="ARBA" id="ARBA00007343"/>
    </source>
</evidence>
<dbReference type="InterPro" id="IPR000203">
    <property type="entry name" value="GPS"/>
</dbReference>
<dbReference type="Pfam" id="PF01825">
    <property type="entry name" value="GPS"/>
    <property type="match status" value="1"/>
</dbReference>
<dbReference type="PANTHER" id="PTHR12011:SF290">
    <property type="entry name" value="ADHESION G-PROTEIN COUPLED RECEPTOR G6"/>
    <property type="match status" value="1"/>
</dbReference>
<dbReference type="InterPro" id="IPR057244">
    <property type="entry name" value="GAIN_B"/>
</dbReference>
<name>A0A4Z2F1B2_9TELE</name>
<dbReference type="PANTHER" id="PTHR12011">
    <property type="entry name" value="ADHESION G-PROTEIN COUPLED RECEPTOR"/>
    <property type="match status" value="1"/>
</dbReference>
<feature type="region of interest" description="Disordered" evidence="12">
    <location>
        <begin position="22"/>
        <end position="100"/>
    </location>
</feature>
<dbReference type="Pfam" id="PF00002">
    <property type="entry name" value="7tm_2"/>
    <property type="match status" value="1"/>
</dbReference>
<evidence type="ECO:0000256" key="6">
    <source>
        <dbReference type="ARBA" id="ARBA00023040"/>
    </source>
</evidence>
<keyword evidence="9 16" id="KW-0675">Receptor</keyword>
<sequence length="589" mass="64642">MWRKLWLCGRFQTLKENPLKENPLKENHLKENPLKENPLKENPLKENPLKENPLKENPLKENPLKENPLKENHLKENPLKENPLKENPLKENPLKENPRTGRGHFLFSCRVLLLHNDVTNDSLGAALSARLAGSEALLGAGLRLHGATQVSVIENAAEVAVQLAVITNNELSNEEVSKVVTKVKQLVSVATINSSLASTVVLIISNVMSSGAAPAATSERALKTVDRLVQKIQFEGPSLSLSSRHLAVGISTFNTSTFTGTSFSAFTAPNTTDPQVEFQAQRPRPLAQVVLPASLLSGSSLSEEDLSSLSRINFLFFSSTNLFQKQQGGRSLNSYVVASSVGNRSIRDLKDPVEIHIAHLSEHAQTHLNPVCMFWDFDMNGGAGGWNAAGCRASSGSSSSRTVCLCDHLTHFGILMDISGASPHIDPKNNKILTFVSYIGCGVSAVFSAATLLTYVAFEKLRRDYPSKILMNLSASLLFLNTAFLLDGWLASLRADWLCLSAAVLLHYFLLTTFTWMGLESLHMYIALVKVFNTYIRRYILKFCLVGWGELRAPGAKGRAARGEEEPETGSGPAIIVLDHIRVLVPVRY</sequence>
<evidence type="ECO:0000256" key="4">
    <source>
        <dbReference type="ARBA" id="ARBA00022692"/>
    </source>
</evidence>
<dbReference type="InterPro" id="IPR017981">
    <property type="entry name" value="GPCR_2-like_7TM"/>
</dbReference>
<feature type="transmembrane region" description="Helical" evidence="13">
    <location>
        <begin position="435"/>
        <end position="458"/>
    </location>
</feature>
<evidence type="ECO:0000256" key="12">
    <source>
        <dbReference type="SAM" id="MobiDB-lite"/>
    </source>
</evidence>
<dbReference type="InterPro" id="IPR000832">
    <property type="entry name" value="GPCR_2_secretin-like"/>
</dbReference>
<dbReference type="GO" id="GO:0005886">
    <property type="term" value="C:plasma membrane"/>
    <property type="evidence" value="ECO:0007669"/>
    <property type="project" value="TreeGrafter"/>
</dbReference>
<dbReference type="SMART" id="SM00303">
    <property type="entry name" value="GPS"/>
    <property type="match status" value="1"/>
</dbReference>
<keyword evidence="8" id="KW-1015">Disulfide bond</keyword>
<evidence type="ECO:0000256" key="13">
    <source>
        <dbReference type="SAM" id="Phobius"/>
    </source>
</evidence>
<evidence type="ECO:0000259" key="15">
    <source>
        <dbReference type="PROSITE" id="PS50261"/>
    </source>
</evidence>
<keyword evidence="10" id="KW-0325">Glycoprotein</keyword>
<protein>
    <submittedName>
        <fullName evidence="16">G-protein coupled receptor 126</fullName>
    </submittedName>
</protein>
<organism evidence="16 17">
    <name type="scientific">Liparis tanakae</name>
    <name type="common">Tanaka's snailfish</name>
    <dbReference type="NCBI Taxonomy" id="230148"/>
    <lineage>
        <taxon>Eukaryota</taxon>
        <taxon>Metazoa</taxon>
        <taxon>Chordata</taxon>
        <taxon>Craniata</taxon>
        <taxon>Vertebrata</taxon>
        <taxon>Euteleostomi</taxon>
        <taxon>Actinopterygii</taxon>
        <taxon>Neopterygii</taxon>
        <taxon>Teleostei</taxon>
        <taxon>Neoteleostei</taxon>
        <taxon>Acanthomorphata</taxon>
        <taxon>Eupercaria</taxon>
        <taxon>Perciformes</taxon>
        <taxon>Cottioidei</taxon>
        <taxon>Cottales</taxon>
        <taxon>Liparidae</taxon>
        <taxon>Liparis</taxon>
    </lineage>
</organism>
<proteinExistence type="inferred from homology"/>
<dbReference type="EMBL" id="SRLO01001916">
    <property type="protein sequence ID" value="TNN34660.1"/>
    <property type="molecule type" value="Genomic_DNA"/>
</dbReference>
<evidence type="ECO:0000256" key="9">
    <source>
        <dbReference type="ARBA" id="ARBA00023170"/>
    </source>
</evidence>
<feature type="transmembrane region" description="Helical" evidence="13">
    <location>
        <begin position="497"/>
        <end position="519"/>
    </location>
</feature>
<dbReference type="GO" id="GO:0007189">
    <property type="term" value="P:adenylate cyclase-activating G protein-coupled receptor signaling pathway"/>
    <property type="evidence" value="ECO:0007669"/>
    <property type="project" value="TreeGrafter"/>
</dbReference>
<evidence type="ECO:0000256" key="3">
    <source>
        <dbReference type="ARBA" id="ARBA00022475"/>
    </source>
</evidence>
<dbReference type="PROSITE" id="PS50261">
    <property type="entry name" value="G_PROTEIN_RECEP_F2_4"/>
    <property type="match status" value="1"/>
</dbReference>
<dbReference type="PROSITE" id="PS50221">
    <property type="entry name" value="GAIN_B"/>
    <property type="match status" value="1"/>
</dbReference>
<dbReference type="InterPro" id="IPR058857">
    <property type="entry name" value="GAIN_ADGRG2/6"/>
</dbReference>
<dbReference type="GO" id="GO:0004930">
    <property type="term" value="F:G protein-coupled receptor activity"/>
    <property type="evidence" value="ECO:0007669"/>
    <property type="project" value="InterPro"/>
</dbReference>
<gene>
    <name evidence="16" type="primary">gpr126_1</name>
    <name evidence="16" type="ORF">EYF80_055180</name>
</gene>
<dbReference type="GO" id="GO:0043236">
    <property type="term" value="F:laminin binding"/>
    <property type="evidence" value="ECO:0007669"/>
    <property type="project" value="TreeGrafter"/>
</dbReference>
<dbReference type="OrthoDB" id="10037534at2759"/>